<accession>A0ABY8K979</accession>
<organism evidence="1 2">
    <name type="scientific">Streptomyces cathayae</name>
    <dbReference type="NCBI Taxonomy" id="3031124"/>
    <lineage>
        <taxon>Bacteria</taxon>
        <taxon>Bacillati</taxon>
        <taxon>Actinomycetota</taxon>
        <taxon>Actinomycetes</taxon>
        <taxon>Kitasatosporales</taxon>
        <taxon>Streptomycetaceae</taxon>
        <taxon>Streptomyces</taxon>
    </lineage>
</organism>
<gene>
    <name evidence="1" type="ORF">PYS65_32040</name>
</gene>
<name>A0ABY8K979_9ACTN</name>
<reference evidence="1 2" key="1">
    <citation type="submission" date="2023-03" db="EMBL/GenBank/DDBJ databases">
        <authorList>
            <person name="Mo P."/>
        </authorList>
    </citation>
    <scope>NUCLEOTIDE SEQUENCE [LARGE SCALE GENOMIC DNA]</scope>
    <source>
        <strain evidence="1 2">HUAS 5</strain>
    </source>
</reference>
<proteinExistence type="predicted"/>
<dbReference type="RefSeq" id="WP_279337440.1">
    <property type="nucleotide sequence ID" value="NZ_CP121682.1"/>
</dbReference>
<sequence>MVMARHLYASTPVVDGLPLLAEPEFWAAHLIDLYDDALVESFGVDPADVEGMLERLCDKAAWPMFRIPLAGGHSVLVHYNSGEEYTSTDYFIAHPDWRTNDLVLASTDEDRIGPGLCWAELAALLDTPGDGEGVTDPHARLLLLLPVLGDTNIPAEAVTLVKDALIAHGAPDDCEPLARLLLQGHPMWGVAPWSYDEDERAWICAGEQSPRETPLGDHLPDTQRAALEDCLTPVGSCSGQAALASGTGAATGNARNSS</sequence>
<evidence type="ECO:0000313" key="1">
    <source>
        <dbReference type="EMBL" id="WGD44397.1"/>
    </source>
</evidence>
<keyword evidence="2" id="KW-1185">Reference proteome</keyword>
<protein>
    <submittedName>
        <fullName evidence="1">Uncharacterized protein</fullName>
    </submittedName>
</protein>
<dbReference type="EMBL" id="CP121682">
    <property type="protein sequence ID" value="WGD44397.1"/>
    <property type="molecule type" value="Genomic_DNA"/>
</dbReference>
<evidence type="ECO:0000313" key="2">
    <source>
        <dbReference type="Proteomes" id="UP001216440"/>
    </source>
</evidence>
<dbReference type="Proteomes" id="UP001216440">
    <property type="component" value="Chromosome"/>
</dbReference>